<feature type="non-terminal residue" evidence="1">
    <location>
        <position position="79"/>
    </location>
</feature>
<reference evidence="1" key="1">
    <citation type="journal article" date="2019" name="Sci. Rep.">
        <title>Draft genome of Tanacetum cinerariifolium, the natural source of mosquito coil.</title>
        <authorList>
            <person name="Yamashiro T."/>
            <person name="Shiraishi A."/>
            <person name="Satake H."/>
            <person name="Nakayama K."/>
        </authorList>
    </citation>
    <scope>NUCLEOTIDE SEQUENCE</scope>
</reference>
<dbReference type="AlphaFoldDB" id="A0A699X5T2"/>
<feature type="non-terminal residue" evidence="1">
    <location>
        <position position="1"/>
    </location>
</feature>
<organism evidence="1">
    <name type="scientific">Tanacetum cinerariifolium</name>
    <name type="common">Dalmatian daisy</name>
    <name type="synonym">Chrysanthemum cinerariifolium</name>
    <dbReference type="NCBI Taxonomy" id="118510"/>
    <lineage>
        <taxon>Eukaryota</taxon>
        <taxon>Viridiplantae</taxon>
        <taxon>Streptophyta</taxon>
        <taxon>Embryophyta</taxon>
        <taxon>Tracheophyta</taxon>
        <taxon>Spermatophyta</taxon>
        <taxon>Magnoliopsida</taxon>
        <taxon>eudicotyledons</taxon>
        <taxon>Gunneridae</taxon>
        <taxon>Pentapetalae</taxon>
        <taxon>asterids</taxon>
        <taxon>campanulids</taxon>
        <taxon>Asterales</taxon>
        <taxon>Asteraceae</taxon>
        <taxon>Asteroideae</taxon>
        <taxon>Anthemideae</taxon>
        <taxon>Anthemidinae</taxon>
        <taxon>Tanacetum</taxon>
    </lineage>
</organism>
<proteinExistence type="predicted"/>
<protein>
    <submittedName>
        <fullName evidence="1">Uncharacterized protein</fullName>
    </submittedName>
</protein>
<name>A0A699X5T2_TANCI</name>
<gene>
    <name evidence="1" type="ORF">Tci_925769</name>
</gene>
<dbReference type="EMBL" id="BKCJ011798677">
    <property type="protein sequence ID" value="GFD53800.1"/>
    <property type="molecule type" value="Genomic_DNA"/>
</dbReference>
<accession>A0A699X5T2</accession>
<evidence type="ECO:0000313" key="1">
    <source>
        <dbReference type="EMBL" id="GFD53800.1"/>
    </source>
</evidence>
<sequence length="79" mass="8657">RLRVGSFGSHWLSASGGELLKHRFQVFGRVIEHRALFGERFENMQPQAAVALKLRFAKELVGGGLVREAGVGLGVFAHV</sequence>
<comment type="caution">
    <text evidence="1">The sequence shown here is derived from an EMBL/GenBank/DDBJ whole genome shotgun (WGS) entry which is preliminary data.</text>
</comment>